<protein>
    <submittedName>
        <fullName evidence="1">Uncharacterized protein MANES_04G000300</fullName>
    </submittedName>
</protein>
<dbReference type="AlphaFoldDB" id="A0A2P2P8D2"/>
<name>A0A2P2P8D2_RHIMU</name>
<reference evidence="1" key="1">
    <citation type="submission" date="2018-02" db="EMBL/GenBank/DDBJ databases">
        <title>Rhizophora mucronata_Transcriptome.</title>
        <authorList>
            <person name="Meera S.P."/>
            <person name="Sreeshan A."/>
            <person name="Augustine A."/>
        </authorList>
    </citation>
    <scope>NUCLEOTIDE SEQUENCE</scope>
    <source>
        <tissue evidence="1">Leaf</tissue>
    </source>
</reference>
<proteinExistence type="predicted"/>
<dbReference type="EMBL" id="GGEC01070473">
    <property type="protein sequence ID" value="MBX50957.1"/>
    <property type="molecule type" value="Transcribed_RNA"/>
</dbReference>
<evidence type="ECO:0000313" key="1">
    <source>
        <dbReference type="EMBL" id="MBX50957.1"/>
    </source>
</evidence>
<organism evidence="1">
    <name type="scientific">Rhizophora mucronata</name>
    <name type="common">Asiatic mangrove</name>
    <dbReference type="NCBI Taxonomy" id="61149"/>
    <lineage>
        <taxon>Eukaryota</taxon>
        <taxon>Viridiplantae</taxon>
        <taxon>Streptophyta</taxon>
        <taxon>Embryophyta</taxon>
        <taxon>Tracheophyta</taxon>
        <taxon>Spermatophyta</taxon>
        <taxon>Magnoliopsida</taxon>
        <taxon>eudicotyledons</taxon>
        <taxon>Gunneridae</taxon>
        <taxon>Pentapetalae</taxon>
        <taxon>rosids</taxon>
        <taxon>fabids</taxon>
        <taxon>Malpighiales</taxon>
        <taxon>Rhizophoraceae</taxon>
        <taxon>Rhizophora</taxon>
    </lineage>
</organism>
<sequence length="29" mass="3147">MSQRIRCTLASEGICSVAKSQGFTEINDT</sequence>
<accession>A0A2P2P8D2</accession>